<proteinExistence type="predicted"/>
<keyword evidence="1" id="KW-1133">Transmembrane helix</keyword>
<evidence type="ECO:0000256" key="1">
    <source>
        <dbReference type="SAM" id="Phobius"/>
    </source>
</evidence>
<evidence type="ECO:0000313" key="5">
    <source>
        <dbReference type="Proteomes" id="UP000746751"/>
    </source>
</evidence>
<keyword evidence="1" id="KW-0812">Transmembrane</keyword>
<dbReference type="EMBL" id="JAUEIR010000006">
    <property type="protein sequence ID" value="MDN0069630.1"/>
    <property type="molecule type" value="Genomic_DNA"/>
</dbReference>
<dbReference type="EMBL" id="DYVF01000001">
    <property type="protein sequence ID" value="HJG29775.1"/>
    <property type="molecule type" value="Genomic_DNA"/>
</dbReference>
<reference evidence="4" key="4">
    <citation type="submission" date="2023-08" db="EMBL/GenBank/DDBJ databases">
        <title>Identification and characterization of horizontal gene transfer across gut microbiota members of farm animals based on homology search.</title>
        <authorList>
            <person name="Schwarzerova J."/>
            <person name="Nykrynova M."/>
            <person name="Jureckova K."/>
            <person name="Cejkova D."/>
            <person name="Rychlik I."/>
        </authorList>
    </citation>
    <scope>NUCLEOTIDE SEQUENCE</scope>
    <source>
        <strain evidence="4">15_COKtk</strain>
        <strain evidence="3">176_SSukc20</strain>
    </source>
</reference>
<dbReference type="Proteomes" id="UP001168505">
    <property type="component" value="Unassembled WGS sequence"/>
</dbReference>
<reference evidence="2" key="1">
    <citation type="journal article" date="2021" name="PeerJ">
        <title>Extensive microbial diversity within the chicken gut microbiome revealed by metagenomics and culture.</title>
        <authorList>
            <person name="Gilroy R."/>
            <person name="Ravi A."/>
            <person name="Getino M."/>
            <person name="Pursley I."/>
            <person name="Horton D.L."/>
            <person name="Alikhan N.F."/>
            <person name="Baker D."/>
            <person name="Gharbi K."/>
            <person name="Hall N."/>
            <person name="Watson M."/>
            <person name="Adriaenssens E.M."/>
            <person name="Foster-Nyarko E."/>
            <person name="Jarju S."/>
            <person name="Secka A."/>
            <person name="Antonio M."/>
            <person name="Oren A."/>
            <person name="Chaudhuri R.R."/>
            <person name="La Ragione R."/>
            <person name="Hildebrand F."/>
            <person name="Pallen M.J."/>
        </authorList>
    </citation>
    <scope>NUCLEOTIDE SEQUENCE</scope>
    <source>
        <strain evidence="2">ChiGjej2B2-7701</strain>
    </source>
</reference>
<dbReference type="Proteomes" id="UP001168435">
    <property type="component" value="Unassembled WGS sequence"/>
</dbReference>
<gene>
    <name evidence="2" type="ORF">K8U80_00060</name>
    <name evidence="3" type="ORF">QVN30_02690</name>
    <name evidence="4" type="ORF">QVN40_07935</name>
</gene>
<dbReference type="Proteomes" id="UP000746751">
    <property type="component" value="Unassembled WGS sequence"/>
</dbReference>
<evidence type="ECO:0000313" key="2">
    <source>
        <dbReference type="EMBL" id="HJG29775.1"/>
    </source>
</evidence>
<comment type="caution">
    <text evidence="2">The sequence shown here is derived from an EMBL/GenBank/DDBJ whole genome shotgun (WGS) entry which is preliminary data.</text>
</comment>
<protein>
    <submittedName>
        <fullName evidence="2">Uncharacterized protein</fullName>
    </submittedName>
</protein>
<keyword evidence="6" id="KW-1185">Reference proteome</keyword>
<dbReference type="EMBL" id="JAUEIQ010000002">
    <property type="protein sequence ID" value="MDN0063212.1"/>
    <property type="molecule type" value="Genomic_DNA"/>
</dbReference>
<accession>A0A921IPU3</accession>
<keyword evidence="1" id="KW-0472">Membrane</keyword>
<dbReference type="AlphaFoldDB" id="A0A921IPU3"/>
<reference evidence="3" key="3">
    <citation type="submission" date="2023-06" db="EMBL/GenBank/DDBJ databases">
        <authorList>
            <person name="Zeman M."/>
            <person name="Kubasova T."/>
            <person name="Jahodarova E."/>
            <person name="Nykrynova M."/>
            <person name="Rychlik I."/>
        </authorList>
    </citation>
    <scope>NUCLEOTIDE SEQUENCE</scope>
    <source>
        <strain evidence="4">15_COKtk</strain>
        <strain evidence="3">176_SSukc20</strain>
    </source>
</reference>
<name>A0A921IPU3_9ACTN</name>
<feature type="transmembrane region" description="Helical" evidence="1">
    <location>
        <begin position="30"/>
        <end position="49"/>
    </location>
</feature>
<evidence type="ECO:0000313" key="6">
    <source>
        <dbReference type="Proteomes" id="UP001168435"/>
    </source>
</evidence>
<evidence type="ECO:0000313" key="3">
    <source>
        <dbReference type="EMBL" id="MDN0063212.1"/>
    </source>
</evidence>
<sequence>MEATNMNPYQRNPYDVKQKKQGVGMSALEMVLWLLVMAALSIVMIWLLWTNSR</sequence>
<reference evidence="2" key="2">
    <citation type="submission" date="2021-09" db="EMBL/GenBank/DDBJ databases">
        <authorList>
            <person name="Gilroy R."/>
        </authorList>
    </citation>
    <scope>NUCLEOTIDE SEQUENCE</scope>
    <source>
        <strain evidence="2">ChiGjej2B2-7701</strain>
    </source>
</reference>
<dbReference type="RefSeq" id="WP_154018718.1">
    <property type="nucleotide sequence ID" value="NZ_CABKVW010000003.1"/>
</dbReference>
<evidence type="ECO:0000313" key="4">
    <source>
        <dbReference type="EMBL" id="MDN0069630.1"/>
    </source>
</evidence>
<organism evidence="2 5">
    <name type="scientific">Collinsella ihumii</name>
    <dbReference type="NCBI Taxonomy" id="1720204"/>
    <lineage>
        <taxon>Bacteria</taxon>
        <taxon>Bacillati</taxon>
        <taxon>Actinomycetota</taxon>
        <taxon>Coriobacteriia</taxon>
        <taxon>Coriobacteriales</taxon>
        <taxon>Coriobacteriaceae</taxon>
        <taxon>Collinsella</taxon>
    </lineage>
</organism>